<dbReference type="AlphaFoldDB" id="A0A8J4R4G8"/>
<name>A0A8J4R4G8_9ROSI</name>
<dbReference type="EMBL" id="JRKL02002808">
    <property type="protein sequence ID" value="KAF3957488.1"/>
    <property type="molecule type" value="Genomic_DNA"/>
</dbReference>
<comment type="caution">
    <text evidence="2">The sequence shown here is derived from an EMBL/GenBank/DDBJ whole genome shotgun (WGS) entry which is preliminary data.</text>
</comment>
<keyword evidence="3" id="KW-1185">Reference proteome</keyword>
<dbReference type="Proteomes" id="UP000737018">
    <property type="component" value="Unassembled WGS sequence"/>
</dbReference>
<organism evidence="2 3">
    <name type="scientific">Castanea mollissima</name>
    <name type="common">Chinese chestnut</name>
    <dbReference type="NCBI Taxonomy" id="60419"/>
    <lineage>
        <taxon>Eukaryota</taxon>
        <taxon>Viridiplantae</taxon>
        <taxon>Streptophyta</taxon>
        <taxon>Embryophyta</taxon>
        <taxon>Tracheophyta</taxon>
        <taxon>Spermatophyta</taxon>
        <taxon>Magnoliopsida</taxon>
        <taxon>eudicotyledons</taxon>
        <taxon>Gunneridae</taxon>
        <taxon>Pentapetalae</taxon>
        <taxon>rosids</taxon>
        <taxon>fabids</taxon>
        <taxon>Fagales</taxon>
        <taxon>Fagaceae</taxon>
        <taxon>Castanea</taxon>
    </lineage>
</organism>
<evidence type="ECO:0000313" key="3">
    <source>
        <dbReference type="Proteomes" id="UP000737018"/>
    </source>
</evidence>
<accession>A0A8J4R4G8</accession>
<reference evidence="2" key="1">
    <citation type="submission" date="2020-03" db="EMBL/GenBank/DDBJ databases">
        <title>Castanea mollissima Vanexum genome sequencing.</title>
        <authorList>
            <person name="Staton M."/>
        </authorList>
    </citation>
    <scope>NUCLEOTIDE SEQUENCE</scope>
    <source>
        <tissue evidence="2">Leaf</tissue>
    </source>
</reference>
<sequence>MENRRDETPFFDNTTRSPTQTPCTLYSLTPRENFLGWLLSQGSTDVTVLDCDSSACGDRSHGYIKESDNQGRMGKKAQGCKD</sequence>
<protein>
    <submittedName>
        <fullName evidence="2">Uncharacterized protein</fullName>
    </submittedName>
</protein>
<feature type="region of interest" description="Disordered" evidence="1">
    <location>
        <begin position="1"/>
        <end position="23"/>
    </location>
</feature>
<proteinExistence type="predicted"/>
<evidence type="ECO:0000313" key="2">
    <source>
        <dbReference type="EMBL" id="KAF3957488.1"/>
    </source>
</evidence>
<feature type="compositionally biased region" description="Polar residues" evidence="1">
    <location>
        <begin position="11"/>
        <end position="23"/>
    </location>
</feature>
<evidence type="ECO:0000256" key="1">
    <source>
        <dbReference type="SAM" id="MobiDB-lite"/>
    </source>
</evidence>
<gene>
    <name evidence="2" type="ORF">CMV_017505</name>
</gene>
<feature type="region of interest" description="Disordered" evidence="1">
    <location>
        <begin position="62"/>
        <end position="82"/>
    </location>
</feature>